<name>A0A813S110_9BILA</name>
<accession>A0A813S110</accession>
<dbReference type="OrthoDB" id="10564216at2759"/>
<protein>
    <submittedName>
        <fullName evidence="1">Uncharacterized protein</fullName>
    </submittedName>
</protein>
<keyword evidence="2" id="KW-1185">Reference proteome</keyword>
<proteinExistence type="predicted"/>
<sequence length="675" mass="77894">NLTKMRISKSASTLVKKKFPREKQQLNLSKTNTFTADDFDINNRDLLDTGIHNQKTIANKRTRSAILYGIKGNNDLFIRAKHLPPKEKIKKFIKKSLPKISINQSFQTKPSNIVIKKDEINLSSYIPEKTEISQNSDFIKIVKMPKNEISEFYLQPIDPELKAYANQKKNIKEKIHEHWKLELNTHSPQKGNNLNIINDNMFKPDHQWININISKNDSSEKDKSKKISLIDTFTAEFDKPSENTETYRVNGDTGSMIAQKLSDGEKMRICRNGELVNKTTDIFDPSAFLINEKKIEVGEDEIIIERELITLENDSDEEYNKFFLFKDFSRMFSDIPIPGNSILSWNDQVKKDNIRILNPSVPQVKEEQKIKPQRNLIVKKLIDEDEFKPRVKKSPLESKDYETYGIKSPRRLTTSQSLKLPERAINKTPVEIVGFSQKKTSSEIQSNHLSLKDDISDRFNDPEEIFSVTLSPAKPLKTNGRLYENLNEKNYGEIFENLTNRYFHDKSQDSKETLGNKNKTKKVILDKRKGIPLGIELKSNPKDDKNFLKSLEKKYKNLIYHDLNNSKQTNFESESQILKNLNLYDNNNNNYKIDKFTSSSTSSTESLKLNPLSITKNSELTENINLRLKSLGDGLYAKQLNDTKNDSHTSLPILFKPLSTVITKTNKNNTKIFSN</sequence>
<feature type="non-terminal residue" evidence="1">
    <location>
        <position position="1"/>
    </location>
</feature>
<dbReference type="AlphaFoldDB" id="A0A813S110"/>
<dbReference type="EMBL" id="CAJNOC010000670">
    <property type="protein sequence ID" value="CAF0789818.1"/>
    <property type="molecule type" value="Genomic_DNA"/>
</dbReference>
<organism evidence="1 2">
    <name type="scientific">Brachionus calyciflorus</name>
    <dbReference type="NCBI Taxonomy" id="104777"/>
    <lineage>
        <taxon>Eukaryota</taxon>
        <taxon>Metazoa</taxon>
        <taxon>Spiralia</taxon>
        <taxon>Gnathifera</taxon>
        <taxon>Rotifera</taxon>
        <taxon>Eurotatoria</taxon>
        <taxon>Monogononta</taxon>
        <taxon>Pseudotrocha</taxon>
        <taxon>Ploima</taxon>
        <taxon>Brachionidae</taxon>
        <taxon>Brachionus</taxon>
    </lineage>
</organism>
<comment type="caution">
    <text evidence="1">The sequence shown here is derived from an EMBL/GenBank/DDBJ whole genome shotgun (WGS) entry which is preliminary data.</text>
</comment>
<evidence type="ECO:0000313" key="2">
    <source>
        <dbReference type="Proteomes" id="UP000663879"/>
    </source>
</evidence>
<reference evidence="1" key="1">
    <citation type="submission" date="2021-02" db="EMBL/GenBank/DDBJ databases">
        <authorList>
            <person name="Nowell W R."/>
        </authorList>
    </citation>
    <scope>NUCLEOTIDE SEQUENCE</scope>
    <source>
        <strain evidence="1">Ploen Becks lab</strain>
    </source>
</reference>
<evidence type="ECO:0000313" key="1">
    <source>
        <dbReference type="EMBL" id="CAF0789818.1"/>
    </source>
</evidence>
<gene>
    <name evidence="1" type="ORF">OXX778_LOCUS5909</name>
</gene>
<dbReference type="Proteomes" id="UP000663879">
    <property type="component" value="Unassembled WGS sequence"/>
</dbReference>